<keyword evidence="4" id="KW-1185">Reference proteome</keyword>
<feature type="compositionally biased region" description="Basic and acidic residues" evidence="1">
    <location>
        <begin position="34"/>
        <end position="49"/>
    </location>
</feature>
<dbReference type="EMBL" id="HQ824595">
    <property type="protein sequence ID" value="ADV36442.1"/>
    <property type="molecule type" value="Genomic_DNA"/>
</dbReference>
<evidence type="ECO:0000313" key="3">
    <source>
        <dbReference type="EMBL" id="AHG23444.1"/>
    </source>
</evidence>
<name>E7EKT7_9CAUD</name>
<sequence length="147" mass="16693">MFEKLLALFERLVIAQEAIAAAGKKYYTEAEADQKMADHIEKKEASEKPKRGKKAAAAEPEDDPVDDKPKRGRKKQSGPDLGAMRKEVEELAQVFASADDDEALEEFKKLLEDFGERTVKKISDDDLPGFHEELKKLADEFFEFEEE</sequence>
<reference evidence="2" key="1">
    <citation type="submission" date="2010-12" db="EMBL/GenBank/DDBJ databases">
        <authorList>
            <person name="Carrias A.A."/>
            <person name="Welch T.J."/>
            <person name="Waldbieser G.C."/>
            <person name="Mead D.A."/>
            <person name="Terhune J.S."/>
            <person name="Liles M.R."/>
        </authorList>
    </citation>
    <scope>NUCLEOTIDE SEQUENCE</scope>
</reference>
<feature type="region of interest" description="Disordered" evidence="1">
    <location>
        <begin position="34"/>
        <end position="83"/>
    </location>
</feature>
<reference evidence="3 4" key="3">
    <citation type="submission" date="2013-10" db="EMBL/GenBank/DDBJ databases">
        <title>Identification of broad host specificity determinant of Edwardsiella ictaluri specific bacteriophages.</title>
        <authorList>
            <person name="Hossain M.J."/>
            <person name="Carrias A."/>
            <person name="Terhune J.S."/>
            <person name="Liles M.R."/>
        </authorList>
    </citation>
    <scope>NUCLEOTIDE SEQUENCE [LARGE SCALE GENOMIC DNA]</scope>
</reference>
<accession>E7EKT7</accession>
<gene>
    <name evidence="2" type="primary">eiAUOrf48</name>
    <name evidence="3" type="ORF">P858_28</name>
</gene>
<evidence type="ECO:0000256" key="1">
    <source>
        <dbReference type="SAM" id="MobiDB-lite"/>
    </source>
</evidence>
<evidence type="ECO:0000313" key="2">
    <source>
        <dbReference type="EMBL" id="ADV36442.1"/>
    </source>
</evidence>
<organism evidence="2">
    <name type="scientific">Edwardsiella phage eiAU</name>
    <dbReference type="NCBI Taxonomy" id="945083"/>
    <lineage>
        <taxon>Viruses</taxon>
        <taxon>Duplodnaviria</taxon>
        <taxon>Heunggongvirae</taxon>
        <taxon>Uroviricota</taxon>
        <taxon>Caudoviricetes</taxon>
        <taxon>Eiauvirus</taxon>
        <taxon>Eiauvirus eiAU</taxon>
    </lineage>
</organism>
<proteinExistence type="predicted"/>
<reference evidence="2" key="2">
    <citation type="journal article" date="2011" name="Virol. J.">
        <title>Comparative genomic analysis of bacteriophages specific to the channel catfish pathogen Edwardsiella ictaluri.</title>
        <authorList>
            <person name="Carrias A."/>
            <person name="Welch T.J."/>
            <person name="Waldbieser G.C."/>
            <person name="Mead D.A."/>
            <person name="Terhune J.S."/>
            <person name="Liles M.R."/>
        </authorList>
    </citation>
    <scope>NUCLEOTIDE SEQUENCE</scope>
</reference>
<evidence type="ECO:0000313" key="4">
    <source>
        <dbReference type="Proteomes" id="UP000019124"/>
    </source>
</evidence>
<dbReference type="Proteomes" id="UP000019124">
    <property type="component" value="Segment"/>
</dbReference>
<protein>
    <submittedName>
        <fullName evidence="2">Gp46</fullName>
    </submittedName>
</protein>
<dbReference type="EMBL" id="KF772233">
    <property type="protein sequence ID" value="AHG23444.1"/>
    <property type="molecule type" value="Genomic_DNA"/>
</dbReference>